<dbReference type="PANTHER" id="PTHR33867">
    <property type="entry name" value="RIBOSOME MATURATION FACTOR RIMP"/>
    <property type="match status" value="1"/>
</dbReference>
<comment type="subcellular location">
    <subcellularLocation>
        <location evidence="3">Cytoplasm</location>
    </subcellularLocation>
</comment>
<name>A0A8D5FGI4_9BACT</name>
<evidence type="ECO:0000256" key="3">
    <source>
        <dbReference type="HAMAP-Rule" id="MF_01077"/>
    </source>
</evidence>
<dbReference type="RefSeq" id="WP_228857258.1">
    <property type="nucleotide sequence ID" value="NZ_AP024086.1"/>
</dbReference>
<evidence type="ECO:0000259" key="4">
    <source>
        <dbReference type="Pfam" id="PF02576"/>
    </source>
</evidence>
<reference evidence="6" key="1">
    <citation type="submission" date="2020-09" db="EMBL/GenBank/DDBJ databases">
        <title>Desulfogranum mesoprofundum gen. nov., sp. nov., a novel mesophilic, sulfate-reducing chemolithoautotroph isolated from a deep-sea hydrothermal vent chimney in the Suiyo Seamount.</title>
        <authorList>
            <person name="Hashimoto Y."/>
            <person name="Nakagawa S."/>
        </authorList>
    </citation>
    <scope>NUCLEOTIDE SEQUENCE</scope>
    <source>
        <strain evidence="6">KT2</strain>
    </source>
</reference>
<proteinExistence type="inferred from homology"/>
<evidence type="ECO:0000256" key="1">
    <source>
        <dbReference type="ARBA" id="ARBA00022490"/>
    </source>
</evidence>
<dbReference type="FunFam" id="3.30.300.70:FF:000001">
    <property type="entry name" value="Ribosome maturation factor RimP"/>
    <property type="match status" value="1"/>
</dbReference>
<protein>
    <recommendedName>
        <fullName evidence="3">Ribosome maturation factor RimP</fullName>
    </recommendedName>
</protein>
<accession>A0A8D5FGI4</accession>
<dbReference type="EMBL" id="AP024086">
    <property type="protein sequence ID" value="BCL61227.1"/>
    <property type="molecule type" value="Genomic_DNA"/>
</dbReference>
<evidence type="ECO:0000313" key="6">
    <source>
        <dbReference type="EMBL" id="BCL61227.1"/>
    </source>
</evidence>
<feature type="domain" description="Ribosome maturation factor RimP N-terminal" evidence="4">
    <location>
        <begin position="13"/>
        <end position="84"/>
    </location>
</feature>
<keyword evidence="7" id="KW-1185">Reference proteome</keyword>
<evidence type="ECO:0000256" key="2">
    <source>
        <dbReference type="ARBA" id="ARBA00022517"/>
    </source>
</evidence>
<dbReference type="GO" id="GO:0006412">
    <property type="term" value="P:translation"/>
    <property type="evidence" value="ECO:0007669"/>
    <property type="project" value="TreeGrafter"/>
</dbReference>
<keyword evidence="2 3" id="KW-0690">Ribosome biogenesis</keyword>
<dbReference type="HAMAP" id="MF_01077">
    <property type="entry name" value="RimP"/>
    <property type="match status" value="1"/>
</dbReference>
<dbReference type="GO" id="GO:0005829">
    <property type="term" value="C:cytosol"/>
    <property type="evidence" value="ECO:0007669"/>
    <property type="project" value="TreeGrafter"/>
</dbReference>
<comment type="similarity">
    <text evidence="3">Belongs to the RimP family.</text>
</comment>
<dbReference type="Proteomes" id="UP000826725">
    <property type="component" value="Chromosome"/>
</dbReference>
<dbReference type="KEGG" id="dbk:DGMP_19200"/>
<dbReference type="AlphaFoldDB" id="A0A8D5FGI4"/>
<dbReference type="PANTHER" id="PTHR33867:SF1">
    <property type="entry name" value="RIBOSOME MATURATION FACTOR RIMP"/>
    <property type="match status" value="1"/>
</dbReference>
<dbReference type="Pfam" id="PF17384">
    <property type="entry name" value="DUF150_C"/>
    <property type="match status" value="1"/>
</dbReference>
<dbReference type="Pfam" id="PF02576">
    <property type="entry name" value="RimP_N"/>
    <property type="match status" value="1"/>
</dbReference>
<evidence type="ECO:0000313" key="7">
    <source>
        <dbReference type="Proteomes" id="UP000826725"/>
    </source>
</evidence>
<dbReference type="InterPro" id="IPR028998">
    <property type="entry name" value="RimP_C"/>
</dbReference>
<dbReference type="GO" id="GO:0000028">
    <property type="term" value="P:ribosomal small subunit assembly"/>
    <property type="evidence" value="ECO:0007669"/>
    <property type="project" value="TreeGrafter"/>
</dbReference>
<dbReference type="InterPro" id="IPR003728">
    <property type="entry name" value="Ribosome_maturation_RimP"/>
</dbReference>
<keyword evidence="1 3" id="KW-0963">Cytoplasm</keyword>
<dbReference type="CDD" id="cd01734">
    <property type="entry name" value="YlxS_C"/>
    <property type="match status" value="1"/>
</dbReference>
<gene>
    <name evidence="3 6" type="primary">rimP</name>
    <name evidence="6" type="ORF">DGMP_19200</name>
</gene>
<comment type="function">
    <text evidence="3">Required for maturation of 30S ribosomal subunits.</text>
</comment>
<evidence type="ECO:0000259" key="5">
    <source>
        <dbReference type="Pfam" id="PF17384"/>
    </source>
</evidence>
<sequence>MSEYILETIEVFLRQLLSSMELELFDIQFRREGHGWVLRVFIDADRGVTLEDCSKVSRELSHYLDIEDLIDHAYHLEVSSPGLERPLRSVDDFARFLGKTARVKLSEKRDGQKIFEGIIEEIDGSDILLKLEDQSSVRFSFTVVSKARLTI</sequence>
<feature type="domain" description="Ribosome maturation factor RimP C-terminal" evidence="5">
    <location>
        <begin position="87"/>
        <end position="150"/>
    </location>
</feature>
<organism evidence="6 7">
    <name type="scientific">Desulfomarina profundi</name>
    <dbReference type="NCBI Taxonomy" id="2772557"/>
    <lineage>
        <taxon>Bacteria</taxon>
        <taxon>Pseudomonadati</taxon>
        <taxon>Thermodesulfobacteriota</taxon>
        <taxon>Desulfobulbia</taxon>
        <taxon>Desulfobulbales</taxon>
        <taxon>Desulfobulbaceae</taxon>
        <taxon>Desulfomarina</taxon>
    </lineage>
</organism>
<dbReference type="InterPro" id="IPR028989">
    <property type="entry name" value="RimP_N"/>
</dbReference>